<sequence>CTKCGGIAKRIYSVPQLRAEFFGLTMQDSTDKPREISSRRRLRKFRRDEYCKSTDGTKLAGTKGKLEYADKYSKQEMIRKTDERKGRSKKALKDSYVKAKWGKRDK</sequence>
<feature type="non-terminal residue" evidence="1">
    <location>
        <position position="1"/>
    </location>
</feature>
<reference evidence="1" key="1">
    <citation type="journal article" date="2014" name="Front. Microbiol.">
        <title>High frequency of phylogenetically diverse reductive dehalogenase-homologous genes in deep subseafloor sedimentary metagenomes.</title>
        <authorList>
            <person name="Kawai M."/>
            <person name="Futagami T."/>
            <person name="Toyoda A."/>
            <person name="Takaki Y."/>
            <person name="Nishi S."/>
            <person name="Hori S."/>
            <person name="Arai W."/>
            <person name="Tsubouchi T."/>
            <person name="Morono Y."/>
            <person name="Uchiyama I."/>
            <person name="Ito T."/>
            <person name="Fujiyama A."/>
            <person name="Inagaki F."/>
            <person name="Takami H."/>
        </authorList>
    </citation>
    <scope>NUCLEOTIDE SEQUENCE</scope>
    <source>
        <strain evidence="1">Expedition CK06-06</strain>
    </source>
</reference>
<proteinExistence type="predicted"/>
<organism evidence="1">
    <name type="scientific">marine sediment metagenome</name>
    <dbReference type="NCBI Taxonomy" id="412755"/>
    <lineage>
        <taxon>unclassified sequences</taxon>
        <taxon>metagenomes</taxon>
        <taxon>ecological metagenomes</taxon>
    </lineage>
</organism>
<dbReference type="EMBL" id="BARU01037963">
    <property type="protein sequence ID" value="GAH79372.1"/>
    <property type="molecule type" value="Genomic_DNA"/>
</dbReference>
<dbReference type="AlphaFoldDB" id="X1ICF4"/>
<protein>
    <submittedName>
        <fullName evidence="1">Uncharacterized protein</fullName>
    </submittedName>
</protein>
<name>X1ICF4_9ZZZZ</name>
<accession>X1ICF4</accession>
<gene>
    <name evidence="1" type="ORF">S03H2_59064</name>
</gene>
<comment type="caution">
    <text evidence="1">The sequence shown here is derived from an EMBL/GenBank/DDBJ whole genome shotgun (WGS) entry which is preliminary data.</text>
</comment>
<evidence type="ECO:0000313" key="1">
    <source>
        <dbReference type="EMBL" id="GAH79372.1"/>
    </source>
</evidence>